<feature type="domain" description="RNA polymerase sigma-70 region 2" evidence="5">
    <location>
        <begin position="18"/>
        <end position="83"/>
    </location>
</feature>
<dbReference type="NCBIfam" id="TIGR02937">
    <property type="entry name" value="sigma70-ECF"/>
    <property type="match status" value="1"/>
</dbReference>
<dbReference type="GO" id="GO:0006352">
    <property type="term" value="P:DNA-templated transcription initiation"/>
    <property type="evidence" value="ECO:0007669"/>
    <property type="project" value="InterPro"/>
</dbReference>
<proteinExistence type="inferred from homology"/>
<dbReference type="InterPro" id="IPR036388">
    <property type="entry name" value="WH-like_DNA-bd_sf"/>
</dbReference>
<protein>
    <submittedName>
        <fullName evidence="7">DNA-directed RNA polymerase sigma-70 factor</fullName>
    </submittedName>
</protein>
<dbReference type="AlphaFoldDB" id="A0A917J0I8"/>
<dbReference type="InterPro" id="IPR014284">
    <property type="entry name" value="RNA_pol_sigma-70_dom"/>
</dbReference>
<dbReference type="GO" id="GO:0003677">
    <property type="term" value="F:DNA binding"/>
    <property type="evidence" value="ECO:0007669"/>
    <property type="project" value="InterPro"/>
</dbReference>
<dbReference type="GO" id="GO:0000428">
    <property type="term" value="C:DNA-directed RNA polymerase complex"/>
    <property type="evidence" value="ECO:0007669"/>
    <property type="project" value="UniProtKB-KW"/>
</dbReference>
<keyword evidence="2" id="KW-0805">Transcription regulation</keyword>
<dbReference type="PANTHER" id="PTHR43133:SF46">
    <property type="entry name" value="RNA POLYMERASE SIGMA-70 FACTOR ECF SUBFAMILY"/>
    <property type="match status" value="1"/>
</dbReference>
<evidence type="ECO:0000313" key="8">
    <source>
        <dbReference type="Proteomes" id="UP000627292"/>
    </source>
</evidence>
<dbReference type="EMBL" id="BMIB01000003">
    <property type="protein sequence ID" value="GGH69572.1"/>
    <property type="molecule type" value="Genomic_DNA"/>
</dbReference>
<evidence type="ECO:0000256" key="2">
    <source>
        <dbReference type="ARBA" id="ARBA00023015"/>
    </source>
</evidence>
<evidence type="ECO:0000259" key="5">
    <source>
        <dbReference type="Pfam" id="PF04542"/>
    </source>
</evidence>
<dbReference type="Proteomes" id="UP000627292">
    <property type="component" value="Unassembled WGS sequence"/>
</dbReference>
<dbReference type="SUPFAM" id="SSF88659">
    <property type="entry name" value="Sigma3 and sigma4 domains of RNA polymerase sigma factors"/>
    <property type="match status" value="1"/>
</dbReference>
<evidence type="ECO:0000256" key="4">
    <source>
        <dbReference type="ARBA" id="ARBA00023163"/>
    </source>
</evidence>
<dbReference type="Pfam" id="PF04542">
    <property type="entry name" value="Sigma70_r2"/>
    <property type="match status" value="1"/>
</dbReference>
<dbReference type="GO" id="GO:0016987">
    <property type="term" value="F:sigma factor activity"/>
    <property type="evidence" value="ECO:0007669"/>
    <property type="project" value="UniProtKB-KW"/>
</dbReference>
<dbReference type="NCBIfam" id="TIGR02985">
    <property type="entry name" value="Sig70_bacteroi1"/>
    <property type="match status" value="1"/>
</dbReference>
<evidence type="ECO:0000256" key="3">
    <source>
        <dbReference type="ARBA" id="ARBA00023082"/>
    </source>
</evidence>
<organism evidence="7 8">
    <name type="scientific">Filimonas zeae</name>
    <dbReference type="NCBI Taxonomy" id="1737353"/>
    <lineage>
        <taxon>Bacteria</taxon>
        <taxon>Pseudomonadati</taxon>
        <taxon>Bacteroidota</taxon>
        <taxon>Chitinophagia</taxon>
        <taxon>Chitinophagales</taxon>
        <taxon>Chitinophagaceae</taxon>
        <taxon>Filimonas</taxon>
    </lineage>
</organism>
<keyword evidence="8" id="KW-1185">Reference proteome</keyword>
<dbReference type="InterPro" id="IPR013325">
    <property type="entry name" value="RNA_pol_sigma_r2"/>
</dbReference>
<evidence type="ECO:0000259" key="6">
    <source>
        <dbReference type="Pfam" id="PF08281"/>
    </source>
</evidence>
<sequence length="193" mass="22131">MKVLREAIIDGNVLEGYFRQYFEVLHRYAYTIIKDSDEAKDVVQNVFLQLWQRKNDIAIQQSVRSYLYTATHNTSLNSLRSSKTRSTHQQGAVAQTGYTGNVQEEIDSREIRKEILAALDHLPDKCRMIFYKNRFEEKSYAEIAAELDISVKTVEAQMGKALRILREVLSQWALVVLLLGSLINELGKVSCSI</sequence>
<dbReference type="Gene3D" id="1.10.10.10">
    <property type="entry name" value="Winged helix-like DNA-binding domain superfamily/Winged helix DNA-binding domain"/>
    <property type="match status" value="1"/>
</dbReference>
<keyword evidence="3" id="KW-0731">Sigma factor</keyword>
<keyword evidence="4" id="KW-0804">Transcription</keyword>
<dbReference type="InterPro" id="IPR013249">
    <property type="entry name" value="RNA_pol_sigma70_r4_t2"/>
</dbReference>
<dbReference type="InterPro" id="IPR007627">
    <property type="entry name" value="RNA_pol_sigma70_r2"/>
</dbReference>
<accession>A0A917J0I8</accession>
<dbReference type="PANTHER" id="PTHR43133">
    <property type="entry name" value="RNA POLYMERASE ECF-TYPE SIGMA FACTO"/>
    <property type="match status" value="1"/>
</dbReference>
<dbReference type="Pfam" id="PF08281">
    <property type="entry name" value="Sigma70_r4_2"/>
    <property type="match status" value="1"/>
</dbReference>
<dbReference type="InterPro" id="IPR013324">
    <property type="entry name" value="RNA_pol_sigma_r3/r4-like"/>
</dbReference>
<evidence type="ECO:0000313" key="7">
    <source>
        <dbReference type="EMBL" id="GGH69572.1"/>
    </source>
</evidence>
<reference evidence="7" key="2">
    <citation type="submission" date="2020-09" db="EMBL/GenBank/DDBJ databases">
        <authorList>
            <person name="Sun Q."/>
            <person name="Zhou Y."/>
        </authorList>
    </citation>
    <scope>NUCLEOTIDE SEQUENCE</scope>
    <source>
        <strain evidence="7">CGMCC 1.15290</strain>
    </source>
</reference>
<dbReference type="CDD" id="cd06171">
    <property type="entry name" value="Sigma70_r4"/>
    <property type="match status" value="1"/>
</dbReference>
<reference evidence="7" key="1">
    <citation type="journal article" date="2014" name="Int. J. Syst. Evol. Microbiol.">
        <title>Complete genome sequence of Corynebacterium casei LMG S-19264T (=DSM 44701T), isolated from a smear-ripened cheese.</title>
        <authorList>
            <consortium name="US DOE Joint Genome Institute (JGI-PGF)"/>
            <person name="Walter F."/>
            <person name="Albersmeier A."/>
            <person name="Kalinowski J."/>
            <person name="Ruckert C."/>
        </authorList>
    </citation>
    <scope>NUCLEOTIDE SEQUENCE</scope>
    <source>
        <strain evidence="7">CGMCC 1.15290</strain>
    </source>
</reference>
<dbReference type="InterPro" id="IPR014327">
    <property type="entry name" value="RNA_pol_sigma70_bacteroid"/>
</dbReference>
<evidence type="ECO:0000256" key="1">
    <source>
        <dbReference type="ARBA" id="ARBA00010641"/>
    </source>
</evidence>
<dbReference type="SUPFAM" id="SSF88946">
    <property type="entry name" value="Sigma2 domain of RNA polymerase sigma factors"/>
    <property type="match status" value="1"/>
</dbReference>
<comment type="similarity">
    <text evidence="1">Belongs to the sigma-70 factor family. ECF subfamily.</text>
</comment>
<gene>
    <name evidence="7" type="ORF">GCM10011379_27010</name>
</gene>
<dbReference type="InterPro" id="IPR039425">
    <property type="entry name" value="RNA_pol_sigma-70-like"/>
</dbReference>
<comment type="caution">
    <text evidence="7">The sequence shown here is derived from an EMBL/GenBank/DDBJ whole genome shotgun (WGS) entry which is preliminary data.</text>
</comment>
<feature type="domain" description="RNA polymerase sigma factor 70 region 4 type 2" evidence="6">
    <location>
        <begin position="113"/>
        <end position="163"/>
    </location>
</feature>
<dbReference type="Gene3D" id="1.10.1740.10">
    <property type="match status" value="1"/>
</dbReference>
<dbReference type="RefSeq" id="WP_188953066.1">
    <property type="nucleotide sequence ID" value="NZ_BMIB01000003.1"/>
</dbReference>
<keyword evidence="7" id="KW-0240">DNA-directed RNA polymerase</keyword>
<name>A0A917J0I8_9BACT</name>